<gene>
    <name evidence="4" type="ORF">GIL414_LOCUS75312</name>
</gene>
<dbReference type="SUPFAM" id="SSF50978">
    <property type="entry name" value="WD40 repeat-like"/>
    <property type="match status" value="1"/>
</dbReference>
<proteinExistence type="predicted"/>
<dbReference type="AlphaFoldDB" id="A0A8S3IFP7"/>
<evidence type="ECO:0000313" key="5">
    <source>
        <dbReference type="Proteomes" id="UP000681720"/>
    </source>
</evidence>
<comment type="caution">
    <text evidence="4">The sequence shown here is derived from an EMBL/GenBank/DDBJ whole genome shotgun (WGS) entry which is preliminary data.</text>
</comment>
<dbReference type="InterPro" id="IPR036322">
    <property type="entry name" value="WD40_repeat_dom_sf"/>
</dbReference>
<dbReference type="Proteomes" id="UP000681720">
    <property type="component" value="Unassembled WGS sequence"/>
</dbReference>
<dbReference type="Gene3D" id="2.130.10.10">
    <property type="entry name" value="YVTN repeat-like/Quinoprotein amine dehydrogenase"/>
    <property type="match status" value="1"/>
</dbReference>
<keyword evidence="2" id="KW-0677">Repeat</keyword>
<evidence type="ECO:0000256" key="3">
    <source>
        <dbReference type="SAM" id="MobiDB-lite"/>
    </source>
</evidence>
<dbReference type="PANTHER" id="PTHR13720">
    <property type="entry name" value="WD-40 REPEAT PROTEIN"/>
    <property type="match status" value="1"/>
</dbReference>
<dbReference type="InterPro" id="IPR015943">
    <property type="entry name" value="WD40/YVTN_repeat-like_dom_sf"/>
</dbReference>
<keyword evidence="1" id="KW-0853">WD repeat</keyword>
<feature type="region of interest" description="Disordered" evidence="3">
    <location>
        <begin position="76"/>
        <end position="96"/>
    </location>
</feature>
<evidence type="ECO:0000256" key="2">
    <source>
        <dbReference type="ARBA" id="ARBA00022737"/>
    </source>
</evidence>
<reference evidence="4" key="1">
    <citation type="submission" date="2021-02" db="EMBL/GenBank/DDBJ databases">
        <authorList>
            <person name="Nowell W R."/>
        </authorList>
    </citation>
    <scope>NUCLEOTIDE SEQUENCE</scope>
</reference>
<feature type="non-terminal residue" evidence="4">
    <location>
        <position position="1"/>
    </location>
</feature>
<evidence type="ECO:0000313" key="4">
    <source>
        <dbReference type="EMBL" id="CAF5197086.1"/>
    </source>
</evidence>
<dbReference type="EMBL" id="CAJOBJ010342778">
    <property type="protein sequence ID" value="CAF5197086.1"/>
    <property type="molecule type" value="Genomic_DNA"/>
</dbReference>
<evidence type="ECO:0000256" key="1">
    <source>
        <dbReference type="ARBA" id="ARBA00022574"/>
    </source>
</evidence>
<sequence length="296" mass="33172">MIKSFQLCGNMFVKNCFTSQFLYEPGIDSDTAKRTGLTRAGIRSLPRELSFPMDKSQSWHDRYDFIMFPNTTSSVGKNPNEPFDKVGNVRLPTPKKLKTNESNEIDHDELLPLTAQTTLVNGKLSRSITDLSLITNRSVAPGDLQLNWRTYNNPVDRFPLLPIINDSSTSSPNNDGIHLFVNPESSKQSSSSSIADNSDYDLTLTMDHTQQSHNHSTLLPDPILRLQTVIGLTSSFNNFLWTHDGNYVIYSANAIVVQMHIETQQQWFFIGHTDKISSIAFNSNSSLLATIQTGLN</sequence>
<dbReference type="InterPro" id="IPR050630">
    <property type="entry name" value="WD_repeat_EMAP"/>
</dbReference>
<dbReference type="PANTHER" id="PTHR13720:SF24">
    <property type="entry name" value="WD REPEAT-CONTAINING PROTEIN 90"/>
    <property type="match status" value="1"/>
</dbReference>
<accession>A0A8S3IFP7</accession>
<name>A0A8S3IFP7_9BILA</name>
<organism evidence="4 5">
    <name type="scientific">Rotaria magnacalcarata</name>
    <dbReference type="NCBI Taxonomy" id="392030"/>
    <lineage>
        <taxon>Eukaryota</taxon>
        <taxon>Metazoa</taxon>
        <taxon>Spiralia</taxon>
        <taxon>Gnathifera</taxon>
        <taxon>Rotifera</taxon>
        <taxon>Eurotatoria</taxon>
        <taxon>Bdelloidea</taxon>
        <taxon>Philodinida</taxon>
        <taxon>Philodinidae</taxon>
        <taxon>Rotaria</taxon>
    </lineage>
</organism>
<protein>
    <submittedName>
        <fullName evidence="4">Uncharacterized protein</fullName>
    </submittedName>
</protein>